<dbReference type="Pfam" id="PF00578">
    <property type="entry name" value="AhpC-TSA"/>
    <property type="match status" value="1"/>
</dbReference>
<evidence type="ECO:0000313" key="5">
    <source>
        <dbReference type="Proteomes" id="UP001247754"/>
    </source>
</evidence>
<keyword evidence="1" id="KW-0676">Redox-active center</keyword>
<sequence length="183" mass="19579">MLRFLFAVVYTVGLLGANTAHADPALAALLEGDMRKLVLHADPRPASDVAFTDPQGAEHRLADWRGRHLVVNFWATWCAPCRKEMPALDALQARYGGGRFAVLTIATGRNTLPGIDKFFTEAGVKNLPVLLDAKSALARDSGVLGLPVTLVLDPEGREIGRMVGEADWAGPSAVALVEALLAR</sequence>
<dbReference type="PANTHER" id="PTHR42852:SF18">
    <property type="entry name" value="CHROMOSOME UNDETERMINED SCAFFOLD_47, WHOLE GENOME SHOTGUN SEQUENCE"/>
    <property type="match status" value="1"/>
</dbReference>
<dbReference type="InterPro" id="IPR050553">
    <property type="entry name" value="Thioredoxin_ResA/DsbE_sf"/>
</dbReference>
<keyword evidence="5" id="KW-1185">Reference proteome</keyword>
<dbReference type="PANTHER" id="PTHR42852">
    <property type="entry name" value="THIOL:DISULFIDE INTERCHANGE PROTEIN DSBE"/>
    <property type="match status" value="1"/>
</dbReference>
<dbReference type="InterPro" id="IPR000866">
    <property type="entry name" value="AhpC/TSA"/>
</dbReference>
<evidence type="ECO:0000259" key="3">
    <source>
        <dbReference type="PROSITE" id="PS51352"/>
    </source>
</evidence>
<evidence type="ECO:0000256" key="2">
    <source>
        <dbReference type="SAM" id="SignalP"/>
    </source>
</evidence>
<keyword evidence="2" id="KW-0732">Signal</keyword>
<organism evidence="4 5">
    <name type="scientific">Ruixingdingia sedimenti</name>
    <dbReference type="NCBI Taxonomy" id="3073604"/>
    <lineage>
        <taxon>Bacteria</taxon>
        <taxon>Pseudomonadati</taxon>
        <taxon>Pseudomonadota</taxon>
        <taxon>Alphaproteobacteria</taxon>
        <taxon>Rhodobacterales</taxon>
        <taxon>Paracoccaceae</taxon>
        <taxon>Ruixingdingia</taxon>
    </lineage>
</organism>
<reference evidence="4 5" key="1">
    <citation type="submission" date="2023-09" db="EMBL/GenBank/DDBJ databases">
        <title>Xinfangfangia sedmenti sp. nov., isolated the sedment.</title>
        <authorList>
            <person name="Xu L."/>
        </authorList>
    </citation>
    <scope>NUCLEOTIDE SEQUENCE [LARGE SCALE GENOMIC DNA]</scope>
    <source>
        <strain evidence="4 5">LG-4</strain>
    </source>
</reference>
<comment type="caution">
    <text evidence="4">The sequence shown here is derived from an EMBL/GenBank/DDBJ whole genome shotgun (WGS) entry which is preliminary data.</text>
</comment>
<dbReference type="CDD" id="cd02966">
    <property type="entry name" value="TlpA_like_family"/>
    <property type="match status" value="1"/>
</dbReference>
<dbReference type="EMBL" id="JAVKPH010000013">
    <property type="protein sequence ID" value="MDR5653453.1"/>
    <property type="molecule type" value="Genomic_DNA"/>
</dbReference>
<accession>A0ABU1FA06</accession>
<dbReference type="InterPro" id="IPR017937">
    <property type="entry name" value="Thioredoxin_CS"/>
</dbReference>
<dbReference type="SUPFAM" id="SSF52833">
    <property type="entry name" value="Thioredoxin-like"/>
    <property type="match status" value="1"/>
</dbReference>
<name>A0ABU1FA06_9RHOB</name>
<proteinExistence type="predicted"/>
<dbReference type="PROSITE" id="PS51352">
    <property type="entry name" value="THIOREDOXIN_2"/>
    <property type="match status" value="1"/>
</dbReference>
<protein>
    <submittedName>
        <fullName evidence="4">TlpA disulfide reductase family protein</fullName>
    </submittedName>
</protein>
<evidence type="ECO:0000313" key="4">
    <source>
        <dbReference type="EMBL" id="MDR5653453.1"/>
    </source>
</evidence>
<dbReference type="PROSITE" id="PS00194">
    <property type="entry name" value="THIOREDOXIN_1"/>
    <property type="match status" value="1"/>
</dbReference>
<dbReference type="Proteomes" id="UP001247754">
    <property type="component" value="Unassembled WGS sequence"/>
</dbReference>
<gene>
    <name evidence="4" type="ORF">RGD00_12620</name>
</gene>
<dbReference type="InterPro" id="IPR036249">
    <property type="entry name" value="Thioredoxin-like_sf"/>
</dbReference>
<dbReference type="RefSeq" id="WP_310457689.1">
    <property type="nucleotide sequence ID" value="NZ_JAVKPH010000013.1"/>
</dbReference>
<feature type="domain" description="Thioredoxin" evidence="3">
    <location>
        <begin position="40"/>
        <end position="182"/>
    </location>
</feature>
<dbReference type="InterPro" id="IPR013766">
    <property type="entry name" value="Thioredoxin_domain"/>
</dbReference>
<feature type="signal peptide" evidence="2">
    <location>
        <begin position="1"/>
        <end position="22"/>
    </location>
</feature>
<feature type="chain" id="PRO_5047178985" evidence="2">
    <location>
        <begin position="23"/>
        <end position="183"/>
    </location>
</feature>
<evidence type="ECO:0000256" key="1">
    <source>
        <dbReference type="ARBA" id="ARBA00023284"/>
    </source>
</evidence>
<dbReference type="Gene3D" id="3.40.30.10">
    <property type="entry name" value="Glutaredoxin"/>
    <property type="match status" value="1"/>
</dbReference>